<dbReference type="PROSITE" id="PS50865">
    <property type="entry name" value="ZF_MYND_2"/>
    <property type="match status" value="3"/>
</dbReference>
<dbReference type="AlphaFoldDB" id="A0A9D4KTY1"/>
<organism evidence="7 8">
    <name type="scientific">Dreissena polymorpha</name>
    <name type="common">Zebra mussel</name>
    <name type="synonym">Mytilus polymorpha</name>
    <dbReference type="NCBI Taxonomy" id="45954"/>
    <lineage>
        <taxon>Eukaryota</taxon>
        <taxon>Metazoa</taxon>
        <taxon>Spiralia</taxon>
        <taxon>Lophotrochozoa</taxon>
        <taxon>Mollusca</taxon>
        <taxon>Bivalvia</taxon>
        <taxon>Autobranchia</taxon>
        <taxon>Heteroconchia</taxon>
        <taxon>Euheterodonta</taxon>
        <taxon>Imparidentia</taxon>
        <taxon>Neoheterodontei</taxon>
        <taxon>Myida</taxon>
        <taxon>Dreissenoidea</taxon>
        <taxon>Dreissenidae</taxon>
        <taxon>Dreissena</taxon>
    </lineage>
</organism>
<dbReference type="PANTHER" id="PTHR13244">
    <property type="entry name" value="ZINC FINGER MYND DOMAIN CONTAINING PROTEIN 10"/>
    <property type="match status" value="1"/>
</dbReference>
<dbReference type="InterPro" id="IPR002893">
    <property type="entry name" value="Znf_MYND"/>
</dbReference>
<protein>
    <recommendedName>
        <fullName evidence="6">MYND-type domain-containing protein</fullName>
    </recommendedName>
</protein>
<dbReference type="OrthoDB" id="2519255at2759"/>
<reference evidence="7" key="2">
    <citation type="submission" date="2020-11" db="EMBL/GenBank/DDBJ databases">
        <authorList>
            <person name="McCartney M.A."/>
            <person name="Auch B."/>
            <person name="Kono T."/>
            <person name="Mallez S."/>
            <person name="Becker A."/>
            <person name="Gohl D.M."/>
            <person name="Silverstein K.A.T."/>
            <person name="Koren S."/>
            <person name="Bechman K.B."/>
            <person name="Herman A."/>
            <person name="Abrahante J.E."/>
            <person name="Garbe J."/>
        </authorList>
    </citation>
    <scope>NUCLEOTIDE SEQUENCE</scope>
    <source>
        <strain evidence="7">Duluth1</strain>
        <tissue evidence="7">Whole animal</tissue>
    </source>
</reference>
<reference evidence="7" key="1">
    <citation type="journal article" date="2019" name="bioRxiv">
        <title>The Genome of the Zebra Mussel, Dreissena polymorpha: A Resource for Invasive Species Research.</title>
        <authorList>
            <person name="McCartney M.A."/>
            <person name="Auch B."/>
            <person name="Kono T."/>
            <person name="Mallez S."/>
            <person name="Zhang Y."/>
            <person name="Obille A."/>
            <person name="Becker A."/>
            <person name="Abrahante J.E."/>
            <person name="Garbe J."/>
            <person name="Badalamenti J.P."/>
            <person name="Herman A."/>
            <person name="Mangelson H."/>
            <person name="Liachko I."/>
            <person name="Sullivan S."/>
            <person name="Sone E.D."/>
            <person name="Koren S."/>
            <person name="Silverstein K.A.T."/>
            <person name="Beckman K.B."/>
            <person name="Gohl D.M."/>
        </authorList>
    </citation>
    <scope>NUCLEOTIDE SEQUENCE</scope>
    <source>
        <strain evidence="7">Duluth1</strain>
        <tissue evidence="7">Whole animal</tissue>
    </source>
</reference>
<keyword evidence="1" id="KW-0479">Metal-binding</keyword>
<evidence type="ECO:0000256" key="3">
    <source>
        <dbReference type="ARBA" id="ARBA00022833"/>
    </source>
</evidence>
<dbReference type="EMBL" id="JAIWYP010000003">
    <property type="protein sequence ID" value="KAH3845826.1"/>
    <property type="molecule type" value="Genomic_DNA"/>
</dbReference>
<feature type="region of interest" description="Disordered" evidence="5">
    <location>
        <begin position="189"/>
        <end position="230"/>
    </location>
</feature>
<dbReference type="PANTHER" id="PTHR13244:SF7">
    <property type="entry name" value="ZINC FINGER MYND DOMAIN-CONTAINING PROTEIN 10"/>
    <property type="match status" value="1"/>
</dbReference>
<keyword evidence="2 4" id="KW-0863">Zinc-finger</keyword>
<feature type="domain" description="MYND-type" evidence="6">
    <location>
        <begin position="40"/>
        <end position="77"/>
    </location>
</feature>
<name>A0A9D4KTY1_DREPO</name>
<feature type="compositionally biased region" description="Polar residues" evidence="5">
    <location>
        <begin position="193"/>
        <end position="208"/>
    </location>
</feature>
<dbReference type="InterPro" id="IPR052298">
    <property type="entry name" value="ZMYND10"/>
</dbReference>
<keyword evidence="8" id="KW-1185">Reference proteome</keyword>
<evidence type="ECO:0000259" key="6">
    <source>
        <dbReference type="PROSITE" id="PS50865"/>
    </source>
</evidence>
<feature type="compositionally biased region" description="Basic and acidic residues" evidence="5">
    <location>
        <begin position="214"/>
        <end position="229"/>
    </location>
</feature>
<dbReference type="PROSITE" id="PS01360">
    <property type="entry name" value="ZF_MYND_1"/>
    <property type="match status" value="2"/>
</dbReference>
<dbReference type="Proteomes" id="UP000828390">
    <property type="component" value="Unassembled WGS sequence"/>
</dbReference>
<gene>
    <name evidence="7" type="ORF">DPMN_088116</name>
</gene>
<comment type="caution">
    <text evidence="7">The sequence shown here is derived from an EMBL/GenBank/DDBJ whole genome shotgun (WGS) entry which is preliminary data.</text>
</comment>
<sequence>MMWDAYPVKLKTFFQDILSGTGKISFLQKMDSENDRDGCCDNCNIYGYMLLCSNCKGAMYCSRQCQKADWKKHKRLCNTSTSFKTDSQSPNNGDKEALGICAFCQRVGAHKCAKCKRTWYCTRVCQAADWKRHKPGCKRKFTDQQTTKMKPVNDVDVPSIDTLSIHEPKSFDKPKQDLTPGNVDMLLTRDFDNGNTKVSSTNSTQTETNMKKKGVNEKRKRASEIKSETTEGASNYKLDNTNDFTDPKSGNCNRCNIMGCTQRCARCRSIFYCSKPCQKEDWTFHKKSCKKEYTEEEKRIIDERLREKKEVIILKELEKDTDKVVINSFSGGTDRFLKTLSPEKALLEASRQHGSLQKAIELAKEWFPDCEVLTKFENVPREPMSKFELIMMRSLHMHTWVLVAFMYRYHEHAMRHGAYLKDDIDSESKVEFYLDHVGDNPAPFFTYRMVKPGNYICIVRPLVHAFMDGTIGFKIEDPSTVCIIEKDMLVQDESLLRGLDGYL</sequence>
<evidence type="ECO:0000313" key="8">
    <source>
        <dbReference type="Proteomes" id="UP000828390"/>
    </source>
</evidence>
<feature type="domain" description="MYND-type" evidence="6">
    <location>
        <begin position="101"/>
        <end position="137"/>
    </location>
</feature>
<feature type="domain" description="MYND-type" evidence="6">
    <location>
        <begin position="252"/>
        <end position="289"/>
    </location>
</feature>
<accession>A0A9D4KTY1</accession>
<keyword evidence="3" id="KW-0862">Zinc</keyword>
<evidence type="ECO:0000256" key="2">
    <source>
        <dbReference type="ARBA" id="ARBA00022771"/>
    </source>
</evidence>
<proteinExistence type="predicted"/>
<evidence type="ECO:0000256" key="1">
    <source>
        <dbReference type="ARBA" id="ARBA00022723"/>
    </source>
</evidence>
<dbReference type="GO" id="GO:0008270">
    <property type="term" value="F:zinc ion binding"/>
    <property type="evidence" value="ECO:0007669"/>
    <property type="project" value="UniProtKB-KW"/>
</dbReference>
<evidence type="ECO:0000256" key="5">
    <source>
        <dbReference type="SAM" id="MobiDB-lite"/>
    </source>
</evidence>
<evidence type="ECO:0000256" key="4">
    <source>
        <dbReference type="PROSITE-ProRule" id="PRU00134"/>
    </source>
</evidence>
<dbReference type="GO" id="GO:0005737">
    <property type="term" value="C:cytoplasm"/>
    <property type="evidence" value="ECO:0007669"/>
    <property type="project" value="TreeGrafter"/>
</dbReference>
<dbReference type="Pfam" id="PF01753">
    <property type="entry name" value="zf-MYND"/>
    <property type="match status" value="3"/>
</dbReference>
<dbReference type="Gene3D" id="6.10.140.2220">
    <property type="match status" value="3"/>
</dbReference>
<evidence type="ECO:0000313" key="7">
    <source>
        <dbReference type="EMBL" id="KAH3845826.1"/>
    </source>
</evidence>
<dbReference type="SUPFAM" id="SSF144232">
    <property type="entry name" value="HIT/MYND zinc finger-like"/>
    <property type="match status" value="3"/>
</dbReference>